<reference evidence="1 3" key="1">
    <citation type="journal article" date="2007" name="Science">
        <title>Draft genome of the filarial nematode parasite Brugia malayi.</title>
        <authorList>
            <person name="Ghedin E."/>
            <person name="Wang S."/>
            <person name="Spiro D."/>
            <person name="Caler E."/>
            <person name="Zhao Q."/>
            <person name="Crabtree J."/>
            <person name="Allen J.E."/>
            <person name="Delcher A.L."/>
            <person name="Guiliano D.B."/>
            <person name="Miranda-Saavedra D."/>
            <person name="Angiuoli S.V."/>
            <person name="Creasy T."/>
            <person name="Amedeo P."/>
            <person name="Haas B."/>
            <person name="El-Sayed N.M."/>
            <person name="Wortman J.R."/>
            <person name="Feldblyum T."/>
            <person name="Tallon L."/>
            <person name="Schatz M."/>
            <person name="Shumway M."/>
            <person name="Koo H."/>
            <person name="Salzberg S.L."/>
            <person name="Schobel S."/>
            <person name="Pertea M."/>
            <person name="Pop M."/>
            <person name="White O."/>
            <person name="Barton G.J."/>
            <person name="Carlow C.K."/>
            <person name="Crawford M.J."/>
            <person name="Daub J."/>
            <person name="Dimmic M.W."/>
            <person name="Estes C.F."/>
            <person name="Foster J.M."/>
            <person name="Ganatra M."/>
            <person name="Gregory W.F."/>
            <person name="Johnson N.M."/>
            <person name="Jin J."/>
            <person name="Komuniecki R."/>
            <person name="Korf I."/>
            <person name="Kumar S."/>
            <person name="Laney S."/>
            <person name="Li B.W."/>
            <person name="Li W."/>
            <person name="Lindblom T.H."/>
            <person name="Lustigman S."/>
            <person name="Ma D."/>
            <person name="Maina C.V."/>
            <person name="Martin D.M."/>
            <person name="McCarter J.P."/>
            <person name="McReynolds L."/>
            <person name="Mitreva M."/>
            <person name="Nutman T.B."/>
            <person name="Parkinson J."/>
            <person name="Peregrin-Alvarez J.M."/>
            <person name="Poole C."/>
            <person name="Ren Q."/>
            <person name="Saunders L."/>
            <person name="Sluder A.E."/>
            <person name="Smith K."/>
            <person name="Stanke M."/>
            <person name="Unnasch T.R."/>
            <person name="Ware J."/>
            <person name="Wei A.D."/>
            <person name="Weil G."/>
            <person name="Williams D.J."/>
            <person name="Zhang Y."/>
            <person name="Williams S.A."/>
            <person name="Fraser-Liggett C."/>
            <person name="Slatko B."/>
            <person name="Blaxter M.L."/>
            <person name="Scott A.L."/>
        </authorList>
    </citation>
    <scope>NUCLEOTIDE SEQUENCE</scope>
    <source>
        <strain evidence="1 3">FR3</strain>
    </source>
</reference>
<sequence length="162" mass="18745">MREIIRNIYYYYPDFVENFLMIKKKRGKPAVSSSSKNTISVHLTFYLKTMGDSFIGKLVLFPLLKMQNPSDWRIPKCDTAGCKGWYCKNDEHSRNIQIAFKTLLLAGCDFALIICLRIIRERRTAYDRPQCGAGMRHRDEPELLSATATPSPLHYYIALQQS</sequence>
<organism evidence="1">
    <name type="scientific">Brugia malayi</name>
    <name type="common">Filarial nematode worm</name>
    <dbReference type="NCBI Taxonomy" id="6279"/>
    <lineage>
        <taxon>Eukaryota</taxon>
        <taxon>Metazoa</taxon>
        <taxon>Ecdysozoa</taxon>
        <taxon>Nematoda</taxon>
        <taxon>Chromadorea</taxon>
        <taxon>Rhabditida</taxon>
        <taxon>Spirurina</taxon>
        <taxon>Spiruromorpha</taxon>
        <taxon>Filarioidea</taxon>
        <taxon>Onchocercidae</taxon>
        <taxon>Brugia</taxon>
    </lineage>
</organism>
<dbReference type="GeneID" id="6101582"/>
<dbReference type="KEGG" id="bmy:BM_BM9935"/>
<dbReference type="EMBL" id="CAAKNF010000196">
    <property type="protein sequence ID" value="VIO88994.1"/>
    <property type="molecule type" value="Genomic_DNA"/>
</dbReference>
<dbReference type="Proteomes" id="UP000006672">
    <property type="component" value="Unassembled WGS sequence"/>
</dbReference>
<evidence type="ECO:0000313" key="2">
    <source>
        <dbReference type="EMBL" id="VIO88994.1"/>
    </source>
</evidence>
<evidence type="ECO:0000313" key="4">
    <source>
        <dbReference type="WBParaSite" id="Bm9935.1"/>
    </source>
</evidence>
<dbReference type="WBParaSite" id="Bm9935.1">
    <property type="protein sequence ID" value="Bm9935.1"/>
    <property type="gene ID" value="WBGene00230196"/>
</dbReference>
<evidence type="ECO:0000313" key="3">
    <source>
        <dbReference type="Proteomes" id="UP000006672"/>
    </source>
</evidence>
<reference evidence="2" key="3">
    <citation type="submission" date="2019-04" db="EMBL/GenBank/DDBJ databases">
        <authorList>
            <person name="Howe K."/>
            <person name="Paulini M."/>
            <person name="Williams G."/>
        </authorList>
    </citation>
    <scope>NUCLEOTIDE SEQUENCE [LARGE SCALE GENOMIC DNA]</scope>
    <source>
        <strain evidence="2">FR3</strain>
    </source>
</reference>
<name>A0A0J9XUG0_BRUMA</name>
<evidence type="ECO:0000313" key="1">
    <source>
        <dbReference type="EMBL" id="CDP96052.1"/>
    </source>
</evidence>
<accession>A0A0J9XUG0</accession>
<protein>
    <submittedName>
        <fullName evidence="1 4">Bm9935</fullName>
    </submittedName>
</protein>
<proteinExistence type="predicted"/>
<dbReference type="RefSeq" id="XP_001898139.2">
    <property type="nucleotide sequence ID" value="XM_001898104.2"/>
</dbReference>
<dbReference type="CTD" id="6101582"/>
<dbReference type="EMBL" id="LN856957">
    <property type="protein sequence ID" value="CDP96052.1"/>
    <property type="molecule type" value="Genomic_DNA"/>
</dbReference>
<gene>
    <name evidence="1 4 5" type="ORF">Bm9935</name>
    <name evidence="2" type="ORF">BM_BM9935</name>
    <name evidence="1" type="ORF">BM_Bm9935</name>
</gene>
<dbReference type="OrthoDB" id="5845024at2759"/>
<reference evidence="4" key="4">
    <citation type="submission" date="2019-12" db="UniProtKB">
        <authorList>
            <consortium name="WormBaseParasite"/>
        </authorList>
    </citation>
    <scope>IDENTIFICATION</scope>
</reference>
<accession>A0A4E9EZH7</accession>
<dbReference type="WormBase" id="Bm9935">
    <property type="protein sequence ID" value="BM23667"/>
    <property type="gene ID" value="WBGene00230196"/>
</dbReference>
<dbReference type="OMA" id="MQNPSDW"/>
<dbReference type="AlphaFoldDB" id="A0A0J9XUG0"/>
<reference evidence="1" key="2">
    <citation type="submission" date="2012-12" db="EMBL/GenBank/DDBJ databases">
        <authorList>
            <person name="Gao Y.W."/>
            <person name="Fan S.T."/>
            <person name="Sun H.T."/>
            <person name="Wang Z."/>
            <person name="Gao X.L."/>
            <person name="Li Y.G."/>
            <person name="Wang T.C."/>
            <person name="Zhang K."/>
            <person name="Xu W.W."/>
            <person name="Yu Z.J."/>
            <person name="Xia X.Z."/>
        </authorList>
    </citation>
    <scope>NUCLEOTIDE SEQUENCE</scope>
    <source>
        <strain evidence="1">FR3</strain>
    </source>
</reference>
<keyword evidence="3" id="KW-1185">Reference proteome</keyword>
<evidence type="ECO:0000313" key="5">
    <source>
        <dbReference type="WormBase" id="Bm9935"/>
    </source>
</evidence>